<feature type="chain" id="PRO_5041399456" description="LamG domain-containing protein" evidence="1">
    <location>
        <begin position="24"/>
        <end position="272"/>
    </location>
</feature>
<dbReference type="EMBL" id="CASHTH010002276">
    <property type="protein sequence ID" value="CAI8027359.1"/>
    <property type="molecule type" value="Genomic_DNA"/>
</dbReference>
<evidence type="ECO:0000313" key="2">
    <source>
        <dbReference type="EMBL" id="CAI8027359.1"/>
    </source>
</evidence>
<dbReference type="Proteomes" id="UP001174909">
    <property type="component" value="Unassembled WGS sequence"/>
</dbReference>
<sequence length="272" mass="30116">MKKFIRVIFITTFLLITVLSAQAALDPNMILYFSFDEQLDGRKVEDLTGGGNDGKLKLGAKITNDPAEVYKGAGALKIFNNISAQLLVESFKEMDNYKENTYTFWLYIYGVRDDACCPEEIILQKAHLLVGDVKGNAPGIFLTDPGLSLTYKFGDQGAVLGDGVGPGGKGEKFELNKWYHIAGVKKASDLIIYINGKQEAIYNAKQNFIQGKGHLRIGGSRIRAASFAMDEFGLYNRALTEKEVELDAKGQFLSVEPERKLTTTWGHLKTGR</sequence>
<dbReference type="SUPFAM" id="SSF49899">
    <property type="entry name" value="Concanavalin A-like lectins/glucanases"/>
    <property type="match status" value="1"/>
</dbReference>
<name>A0AA35SCV8_GEOBA</name>
<dbReference type="InterPro" id="IPR013320">
    <property type="entry name" value="ConA-like_dom_sf"/>
</dbReference>
<proteinExistence type="predicted"/>
<evidence type="ECO:0008006" key="4">
    <source>
        <dbReference type="Google" id="ProtNLM"/>
    </source>
</evidence>
<keyword evidence="3" id="KW-1185">Reference proteome</keyword>
<organism evidence="2 3">
    <name type="scientific">Geodia barretti</name>
    <name type="common">Barrett's horny sponge</name>
    <dbReference type="NCBI Taxonomy" id="519541"/>
    <lineage>
        <taxon>Eukaryota</taxon>
        <taxon>Metazoa</taxon>
        <taxon>Porifera</taxon>
        <taxon>Demospongiae</taxon>
        <taxon>Heteroscleromorpha</taxon>
        <taxon>Tetractinellida</taxon>
        <taxon>Astrophorina</taxon>
        <taxon>Geodiidae</taxon>
        <taxon>Geodia</taxon>
    </lineage>
</organism>
<comment type="caution">
    <text evidence="2">The sequence shown here is derived from an EMBL/GenBank/DDBJ whole genome shotgun (WGS) entry which is preliminary data.</text>
</comment>
<accession>A0AA35SCV8</accession>
<evidence type="ECO:0000313" key="3">
    <source>
        <dbReference type="Proteomes" id="UP001174909"/>
    </source>
</evidence>
<protein>
    <recommendedName>
        <fullName evidence="4">LamG domain-containing protein</fullName>
    </recommendedName>
</protein>
<dbReference type="Pfam" id="PF13385">
    <property type="entry name" value="Laminin_G_3"/>
    <property type="match status" value="1"/>
</dbReference>
<feature type="signal peptide" evidence="1">
    <location>
        <begin position="1"/>
        <end position="23"/>
    </location>
</feature>
<reference evidence="2" key="1">
    <citation type="submission" date="2023-03" db="EMBL/GenBank/DDBJ databases">
        <authorList>
            <person name="Steffen K."/>
            <person name="Cardenas P."/>
        </authorList>
    </citation>
    <scope>NUCLEOTIDE SEQUENCE</scope>
</reference>
<evidence type="ECO:0000256" key="1">
    <source>
        <dbReference type="SAM" id="SignalP"/>
    </source>
</evidence>
<dbReference type="Gene3D" id="2.60.120.200">
    <property type="match status" value="1"/>
</dbReference>
<gene>
    <name evidence="2" type="ORF">GBAR_LOCUS15654</name>
</gene>
<dbReference type="AlphaFoldDB" id="A0AA35SCV8"/>
<keyword evidence="1" id="KW-0732">Signal</keyword>